<reference evidence="5" key="1">
    <citation type="submission" date="2018-11" db="EMBL/GenBank/DDBJ databases">
        <authorList>
            <consortium name="Pathogen Informatics"/>
        </authorList>
    </citation>
    <scope>NUCLEOTIDE SEQUENCE</scope>
</reference>
<dbReference type="CDD" id="cd04301">
    <property type="entry name" value="NAT_SF"/>
    <property type="match status" value="1"/>
</dbReference>
<dbReference type="EC" id="2.3.1.108" evidence="3"/>
<feature type="domain" description="N-acetyltransferase" evidence="4">
    <location>
        <begin position="1"/>
        <end position="168"/>
    </location>
</feature>
<evidence type="ECO:0000259" key="4">
    <source>
        <dbReference type="PROSITE" id="PS51730"/>
    </source>
</evidence>
<dbReference type="Gene3D" id="3.40.630.30">
    <property type="match status" value="1"/>
</dbReference>
<dbReference type="EMBL" id="CAAALY010032283">
    <property type="protein sequence ID" value="VEL17364.1"/>
    <property type="molecule type" value="Genomic_DNA"/>
</dbReference>
<protein>
    <recommendedName>
        <fullName evidence="3">Alpha-tubulin N-acetyltransferase</fullName>
        <shortName evidence="3">Alpha-TAT</shortName>
        <shortName evidence="3">TAT</shortName>
        <ecNumber evidence="3">2.3.1.108</ecNumber>
    </recommendedName>
    <alternativeName>
        <fullName evidence="3">Acetyltransferase mec-17 homolog</fullName>
    </alternativeName>
</protein>
<comment type="function">
    <text evidence="3">Specifically acetylates 'Lys-40' in alpha-tubulin on the lumenal side of microtubules. Promotes microtubule destabilization and accelerates microtubule dynamics; this activity may be independent of acetylation activity. Acetylates alpha-tubulin with a slow enzymatic rate, due to a catalytic site that is not optimized for acetyl transfer. Enters the microtubule through each end and diffuses quickly throughout the lumen of microtubules. Acetylates only long/old microtubules because of its slow acetylation rate since it does not have time to act on dynamically unstable microtubules before the enzyme is released.</text>
</comment>
<proteinExistence type="inferred from homology"/>
<comment type="similarity">
    <text evidence="3">Belongs to the acetyltransferase ATAT1 family.</text>
</comment>
<dbReference type="PROSITE" id="PS51730">
    <property type="entry name" value="GNAT_ATAT"/>
    <property type="match status" value="1"/>
</dbReference>
<dbReference type="Proteomes" id="UP000784294">
    <property type="component" value="Unassembled WGS sequence"/>
</dbReference>
<dbReference type="GO" id="GO:0019799">
    <property type="term" value="F:tubulin N-acetyltransferase activity"/>
    <property type="evidence" value="ECO:0007669"/>
    <property type="project" value="UniProtKB-UniRule"/>
</dbReference>
<dbReference type="SUPFAM" id="SSF55729">
    <property type="entry name" value="Acyl-CoA N-acyltransferases (Nat)"/>
    <property type="match status" value="1"/>
</dbReference>
<evidence type="ECO:0000256" key="3">
    <source>
        <dbReference type="HAMAP-Rule" id="MF_03130"/>
    </source>
</evidence>
<comment type="caution">
    <text evidence="5">The sequence shown here is derived from an EMBL/GenBank/DDBJ whole genome shotgun (WGS) entry which is preliminary data.</text>
</comment>
<comment type="catalytic activity">
    <reaction evidence="3">
        <text>L-lysyl-[alpha-tubulin] + acetyl-CoA = N(6)-acetyl-L-lysyl-[alpha-tubulin] + CoA + H(+)</text>
        <dbReference type="Rhea" id="RHEA:15277"/>
        <dbReference type="Rhea" id="RHEA-COMP:11278"/>
        <dbReference type="Rhea" id="RHEA-COMP:11279"/>
        <dbReference type="ChEBI" id="CHEBI:15378"/>
        <dbReference type="ChEBI" id="CHEBI:29969"/>
        <dbReference type="ChEBI" id="CHEBI:57287"/>
        <dbReference type="ChEBI" id="CHEBI:57288"/>
        <dbReference type="ChEBI" id="CHEBI:61930"/>
        <dbReference type="EC" id="2.3.1.108"/>
    </reaction>
</comment>
<dbReference type="InterPro" id="IPR016181">
    <property type="entry name" value="Acyl_CoA_acyltransferase"/>
</dbReference>
<evidence type="ECO:0000256" key="1">
    <source>
        <dbReference type="ARBA" id="ARBA00022679"/>
    </source>
</evidence>
<dbReference type="GO" id="GO:0005874">
    <property type="term" value="C:microtubule"/>
    <property type="evidence" value="ECO:0007669"/>
    <property type="project" value="InterPro"/>
</dbReference>
<evidence type="ECO:0000313" key="5">
    <source>
        <dbReference type="EMBL" id="VEL17364.1"/>
    </source>
</evidence>
<dbReference type="OrthoDB" id="447510at2759"/>
<dbReference type="GO" id="GO:0048666">
    <property type="term" value="P:neuron development"/>
    <property type="evidence" value="ECO:0007669"/>
    <property type="project" value="UniProtKB-UniRule"/>
</dbReference>
<dbReference type="GO" id="GO:0070507">
    <property type="term" value="P:regulation of microtubule cytoskeleton organization"/>
    <property type="evidence" value="ECO:0007669"/>
    <property type="project" value="UniProtKB-UniRule"/>
</dbReference>
<dbReference type="InterPro" id="IPR038746">
    <property type="entry name" value="Atat"/>
</dbReference>
<comment type="caution">
    <text evidence="3">Lacks conserved residue(s) required for the propagation of feature annotation.</text>
</comment>
<dbReference type="PANTHER" id="PTHR12327">
    <property type="entry name" value="ALPHA-TUBULIN N-ACETYLTRANSFERASE 1"/>
    <property type="match status" value="1"/>
</dbReference>
<feature type="site" description="Crucial for catalytic activity" evidence="3">
    <location>
        <position position="40"/>
    </location>
</feature>
<dbReference type="AlphaFoldDB" id="A0A448WQ57"/>
<name>A0A448WQ57_9PLAT</name>
<dbReference type="Pfam" id="PF05301">
    <property type="entry name" value="Acetyltransf_16"/>
    <property type="match status" value="1"/>
</dbReference>
<sequence length="179" mass="20924">MAMKVRRIDSNVDKLAYVLNQMGQASAKVIEFYYYTFKAQKLNHPVTSYDKLRVSNHTLYLLRDTSVKNVIIGILKVGKKVLFLFDNNGICHENEQFCVLDFYVHESLQRRGHGRTLFEFMLKHQGVTPKDLAIDSPSSNFLSFLKKHYQLDVLIKQNNFVLFGYSFFAHPMVKLSFFR</sequence>
<evidence type="ECO:0000313" key="6">
    <source>
        <dbReference type="Proteomes" id="UP000784294"/>
    </source>
</evidence>
<evidence type="ECO:0000256" key="2">
    <source>
        <dbReference type="ARBA" id="ARBA00023315"/>
    </source>
</evidence>
<organism evidence="5 6">
    <name type="scientific">Protopolystoma xenopodis</name>
    <dbReference type="NCBI Taxonomy" id="117903"/>
    <lineage>
        <taxon>Eukaryota</taxon>
        <taxon>Metazoa</taxon>
        <taxon>Spiralia</taxon>
        <taxon>Lophotrochozoa</taxon>
        <taxon>Platyhelminthes</taxon>
        <taxon>Monogenea</taxon>
        <taxon>Polyopisthocotylea</taxon>
        <taxon>Polystomatidea</taxon>
        <taxon>Polystomatidae</taxon>
        <taxon>Protopolystoma</taxon>
    </lineage>
</organism>
<keyword evidence="1 3" id="KW-0808">Transferase</keyword>
<keyword evidence="2 3" id="KW-0012">Acyltransferase</keyword>
<dbReference type="HAMAP" id="MF_03130">
    <property type="entry name" value="mec17"/>
    <property type="match status" value="1"/>
</dbReference>
<feature type="binding site" evidence="3">
    <location>
        <begin position="102"/>
        <end position="115"/>
    </location>
    <ligand>
        <name>acetyl-CoA</name>
        <dbReference type="ChEBI" id="CHEBI:57288"/>
    </ligand>
</feature>
<accession>A0A448WQ57</accession>
<gene>
    <name evidence="5" type="ORF">PXEA_LOCUS10804</name>
</gene>
<keyword evidence="6" id="KW-1185">Reference proteome</keyword>
<dbReference type="InterPro" id="IPR007965">
    <property type="entry name" value="GNAT_ATAT"/>
</dbReference>
<dbReference type="PANTHER" id="PTHR12327:SF0">
    <property type="entry name" value="ALPHA-TUBULIN N-ACETYLTRANSFERASE 1"/>
    <property type="match status" value="1"/>
</dbReference>